<dbReference type="InterPro" id="IPR014710">
    <property type="entry name" value="RmlC-like_jellyroll"/>
</dbReference>
<dbReference type="OrthoDB" id="9976870at2759"/>
<dbReference type="GeneID" id="25320107"/>
<evidence type="ECO:0000313" key="2">
    <source>
        <dbReference type="Proteomes" id="UP000053958"/>
    </source>
</evidence>
<name>A0A0F4YK31_RASE3</name>
<dbReference type="EMBL" id="LASV01000482">
    <property type="protein sequence ID" value="KKA18216.1"/>
    <property type="molecule type" value="Genomic_DNA"/>
</dbReference>
<sequence>MTTATATPLFAAFNGAITTRLIAHPHRALAFAFEVTFVAHLWPAALAGKKPPLHFHPHQEEYIEVLEGQLCVEVEGHEHVLSAADGEFCVRPWSSHCLYPPVQFFVGGDSTIRFLLAGQETSRLFRLDTIFFENWYGYQDEVVLRGRRSLDLIQVMCVRPHHPGEVRAMLKKGAFVVDVRRRRLVPVVPLVGAVWQEPVPSPGHRAREMDRWIAGLSAVLSKVDGGLGAGVPEDGDDGFSETVCGEEGGLNFYVIV</sequence>
<comment type="caution">
    <text evidence="1">The sequence shown here is derived from an EMBL/GenBank/DDBJ whole genome shotgun (WGS) entry which is preliminary data.</text>
</comment>
<dbReference type="Gene3D" id="2.60.120.10">
    <property type="entry name" value="Jelly Rolls"/>
    <property type="match status" value="1"/>
</dbReference>
<proteinExistence type="predicted"/>
<keyword evidence="2" id="KW-1185">Reference proteome</keyword>
<dbReference type="Proteomes" id="UP000053958">
    <property type="component" value="Unassembled WGS sequence"/>
</dbReference>
<reference evidence="1 2" key="1">
    <citation type="submission" date="2015-04" db="EMBL/GenBank/DDBJ databases">
        <authorList>
            <person name="Heijne W.H."/>
            <person name="Fedorova N.D."/>
            <person name="Nierman W.C."/>
            <person name="Vollebregt A.W."/>
            <person name="Zhao Z."/>
            <person name="Wu L."/>
            <person name="Kumar M."/>
            <person name="Stam H."/>
            <person name="van den Berg M.A."/>
            <person name="Pel H.J."/>
        </authorList>
    </citation>
    <scope>NUCLEOTIDE SEQUENCE [LARGE SCALE GENOMIC DNA]</scope>
    <source>
        <strain evidence="1 2">CBS 393.64</strain>
    </source>
</reference>
<dbReference type="AlphaFoldDB" id="A0A0F4YK31"/>
<dbReference type="SUPFAM" id="SSF51182">
    <property type="entry name" value="RmlC-like cupins"/>
    <property type="match status" value="1"/>
</dbReference>
<dbReference type="STRING" id="1408163.A0A0F4YK31"/>
<dbReference type="InterPro" id="IPR011051">
    <property type="entry name" value="RmlC_Cupin_sf"/>
</dbReference>
<organism evidence="1 2">
    <name type="scientific">Rasamsonia emersonii (strain ATCC 16479 / CBS 393.64 / IMI 116815)</name>
    <dbReference type="NCBI Taxonomy" id="1408163"/>
    <lineage>
        <taxon>Eukaryota</taxon>
        <taxon>Fungi</taxon>
        <taxon>Dikarya</taxon>
        <taxon>Ascomycota</taxon>
        <taxon>Pezizomycotina</taxon>
        <taxon>Eurotiomycetes</taxon>
        <taxon>Eurotiomycetidae</taxon>
        <taxon>Eurotiales</taxon>
        <taxon>Trichocomaceae</taxon>
        <taxon>Rasamsonia</taxon>
    </lineage>
</organism>
<evidence type="ECO:0000313" key="1">
    <source>
        <dbReference type="EMBL" id="KKA18216.1"/>
    </source>
</evidence>
<dbReference type="RefSeq" id="XP_013324828.1">
    <property type="nucleotide sequence ID" value="XM_013469374.1"/>
</dbReference>
<accession>A0A0F4YK31</accession>
<protein>
    <submittedName>
        <fullName evidence="1">Uncharacterized protein</fullName>
    </submittedName>
</protein>
<gene>
    <name evidence="1" type="ORF">T310_7842</name>
</gene>